<feature type="binding site" evidence="1 3">
    <location>
        <position position="55"/>
    </location>
    <ligand>
        <name>ATP</name>
        <dbReference type="ChEBI" id="CHEBI:30616"/>
    </ligand>
</feature>
<keyword evidence="1 4" id="KW-0479">Metal-binding</keyword>
<feature type="active site" description="N6-AMP-lysine intermediate" evidence="1 2">
    <location>
        <position position="100"/>
    </location>
</feature>
<feature type="binding site" evidence="1 3">
    <location>
        <position position="245"/>
    </location>
    <ligand>
        <name>ATP</name>
        <dbReference type="ChEBI" id="CHEBI:30616"/>
    </ligand>
</feature>
<dbReference type="Pfam" id="PF20819">
    <property type="entry name" value="T4_Rnl1_C"/>
    <property type="match status" value="1"/>
</dbReference>
<protein>
    <recommendedName>
        <fullName evidence="1">RNA ligase 1</fullName>
        <ecNumber evidence="1">6.5.1.3</ecNumber>
    </recommendedName>
    <alternativeName>
        <fullName evidence="1">Rnl1</fullName>
    </alternativeName>
</protein>
<dbReference type="EC" id="6.5.1.3" evidence="1"/>
<evidence type="ECO:0000256" key="5">
    <source>
        <dbReference type="PIRSR" id="PIRSR612648-4"/>
    </source>
</evidence>
<dbReference type="GO" id="GO:0005524">
    <property type="term" value="F:ATP binding"/>
    <property type="evidence" value="ECO:0007669"/>
    <property type="project" value="UniProtKB-UniRule"/>
</dbReference>
<gene>
    <name evidence="8" type="ORF">KARL1_62</name>
</gene>
<evidence type="ECO:0000256" key="2">
    <source>
        <dbReference type="PIRSR" id="PIRSR612648-1"/>
    </source>
</evidence>
<keyword evidence="1" id="KW-0692">RNA repair</keyword>
<dbReference type="EMBL" id="MH713599">
    <property type="protein sequence ID" value="AXY82681.1"/>
    <property type="molecule type" value="Genomic_DNA"/>
</dbReference>
<keyword evidence="9" id="KW-1185">Reference proteome</keyword>
<feature type="binding site" evidence="1 3">
    <location>
        <position position="38"/>
    </location>
    <ligand>
        <name>ATP</name>
        <dbReference type="ChEBI" id="CHEBI:30616"/>
    </ligand>
</feature>
<dbReference type="Pfam" id="PF09511">
    <property type="entry name" value="RNA_lig_T4_1"/>
    <property type="match status" value="1"/>
</dbReference>
<feature type="binding site" evidence="1 3">
    <location>
        <position position="76"/>
    </location>
    <ligand>
        <name>ATP</name>
        <dbReference type="ChEBI" id="CHEBI:30616"/>
    </ligand>
</feature>
<evidence type="ECO:0000256" key="4">
    <source>
        <dbReference type="PIRSR" id="PIRSR612648-3"/>
    </source>
</evidence>
<evidence type="ECO:0000313" key="9">
    <source>
        <dbReference type="Proteomes" id="UP000277855"/>
    </source>
</evidence>
<dbReference type="GO" id="GO:0003972">
    <property type="term" value="F:RNA ligase (ATP) activity"/>
    <property type="evidence" value="ECO:0007669"/>
    <property type="project" value="UniProtKB-UniRule"/>
</dbReference>
<keyword evidence="1 8" id="KW-0436">Ligase</keyword>
<comment type="function">
    <text evidence="1">Involved in countering a host defense mechanism which, following viral infection, activates the host anticodon nuclease and shuts off viral translation. Repairs 5'-PO4 and 3'-OH groups in the cleaved host tRNA.</text>
</comment>
<dbReference type="InterPro" id="IPR019039">
    <property type="entry name" value="T4-Rnl1-like_N"/>
</dbReference>
<dbReference type="InterPro" id="IPR012648">
    <property type="entry name" value="Rnl1"/>
</dbReference>
<evidence type="ECO:0000313" key="8">
    <source>
        <dbReference type="EMBL" id="AXY82681.1"/>
    </source>
</evidence>
<dbReference type="Proteomes" id="UP000277855">
    <property type="component" value="Segment"/>
</dbReference>
<feature type="binding site" evidence="1 4">
    <location>
        <position position="277"/>
    </location>
    <ligand>
        <name>Mg(2+)</name>
        <dbReference type="ChEBI" id="CHEBI:18420"/>
        <note>catalytic</note>
    </ligand>
</feature>
<feature type="domain" description="T4 RNA ligase 1 C-terminal" evidence="7">
    <location>
        <begin position="258"/>
        <end position="378"/>
    </location>
</feature>
<proteinExistence type="inferred from homology"/>
<comment type="similarity">
    <text evidence="1">Belongs to the Tequatrovirus RNA ligase 1 family.</text>
</comment>
<reference evidence="8 9" key="1">
    <citation type="journal article" date="2018" name="Sci. Rep.">
        <title>Enhanced antibacterial effect of the novel T4-like bacteriophage KARL-1 in combination with antibiotics against multi-drug resistant Acinetobacter baumannii.</title>
        <authorList>
            <person name="Jansen M."/>
            <person name="Wahida A."/>
            <person name="Latz S."/>
            <person name="Kruttgen A."/>
            <person name="Hafner H."/>
            <person name="Buhl E.M."/>
            <person name="Ritter K."/>
            <person name="Horz H.P."/>
        </authorList>
    </citation>
    <scope>NUCLEOTIDE SEQUENCE [LARGE SCALE GENOMIC DNA]</scope>
</reference>
<keyword evidence="1" id="KW-0945">Host-virus interaction</keyword>
<keyword evidence="1 3" id="KW-0067">ATP-binding</keyword>
<keyword evidence="1 4" id="KW-0460">Magnesium</keyword>
<evidence type="ECO:0000259" key="6">
    <source>
        <dbReference type="Pfam" id="PF09511"/>
    </source>
</evidence>
<keyword evidence="1" id="KW-1259">Evasion of bacteria-mediated translation shutoff by virus</keyword>
<dbReference type="HAMAP" id="MF_04149">
    <property type="entry name" value="RNALIG_T4"/>
    <property type="match status" value="1"/>
</dbReference>
<accession>A0A385IIG4</accession>
<dbReference type="NCBIfam" id="TIGR02308">
    <property type="entry name" value="RNA_lig_T4_1"/>
    <property type="match status" value="1"/>
</dbReference>
<dbReference type="GO" id="GO:0042245">
    <property type="term" value="P:RNA repair"/>
    <property type="evidence" value="ECO:0007669"/>
    <property type="project" value="UniProtKB-UniRule"/>
</dbReference>
<feature type="domain" description="T4 RNA ligase 1-like N-terminal" evidence="6">
    <location>
        <begin position="53"/>
        <end position="251"/>
    </location>
</feature>
<organism evidence="8 9">
    <name type="scientific">Acinetobacter phage KARL-1</name>
    <dbReference type="NCBI Taxonomy" id="2301662"/>
    <lineage>
        <taxon>Viruses</taxon>
        <taxon>Duplodnaviria</taxon>
        <taxon>Heunggongvirae</taxon>
        <taxon>Uroviricota</taxon>
        <taxon>Caudoviricetes</taxon>
        <taxon>Pantevenvirales</taxon>
        <taxon>Straboviridae</taxon>
        <taxon>Twarogvirinae</taxon>
        <taxon>Lazarusvirus</taxon>
        <taxon>Lazarusvirus karl</taxon>
    </lineage>
</organism>
<evidence type="ECO:0000259" key="7">
    <source>
        <dbReference type="Pfam" id="PF20819"/>
    </source>
</evidence>
<comment type="cofactor">
    <cofactor evidence="1">
        <name>Mg(2+)</name>
        <dbReference type="ChEBI" id="CHEBI:18420"/>
    </cofactor>
    <text evidence="1">Binds 2 magnesium ions that perform the catalytic activity via a two-metal mechanism. One of the catalytic Mg(2+), which is coordinated by 5 water molecules, engages the lysine nucleophile and the ATP alpha phosphate while the Mg(2+) orients the PPi leaving group.</text>
</comment>
<feature type="site" description="Essential for RNA ligase activity" evidence="1 5">
    <location>
        <position position="251"/>
    </location>
</feature>
<comment type="catalytic activity">
    <reaction evidence="1">
        <text>ATP + (ribonucleotide)n-3'-hydroxyl + 5'-phospho-(ribonucleotide)m = (ribonucleotide)n+m + AMP + diphosphate.</text>
        <dbReference type="EC" id="6.5.1.3"/>
    </reaction>
</comment>
<dbReference type="InterPro" id="IPR049042">
    <property type="entry name" value="T4_Rnl1_C"/>
</dbReference>
<evidence type="ECO:0000256" key="3">
    <source>
        <dbReference type="PIRSR" id="PIRSR612648-2"/>
    </source>
</evidence>
<name>A0A385IIG4_9CAUD</name>
<feature type="binding site" evidence="1 3">
    <location>
        <position position="247"/>
    </location>
    <ligand>
        <name>ATP</name>
        <dbReference type="ChEBI" id="CHEBI:30616"/>
    </ligand>
</feature>
<keyword evidence="1 3" id="KW-0547">Nucleotide-binding</keyword>
<evidence type="ECO:0000256" key="1">
    <source>
        <dbReference type="HAMAP-Rule" id="MF_04149"/>
    </source>
</evidence>
<sequence>MEQLFENLMALVDPNDFSKFFYKDFTTNMGTQVRIFSYNYASYTDWLQDDALECRGIMFEMDGDKPVCIMARPMQKFFNLDETPFTQNLDLNKIAYGMVKADGSLISTYVDKGYLRTKSKASIFSTQAIEAQMLLSNIDHVDLHNRCLELANEGFTCNFEYVSPGNRIVIAYPERALILLNVRNNETGEYVPYSELIRDPVLRRYVVESFPLSDTVDRSAMVEEIRASEDIEGYVFVMEDGLTFKLKTAWYSSLHRVKDTINNDKDLFAVIVDGGSDDLKSLFEDDYSRNKIETYEKIFFDYLRESLQELNSFNKIHAGSDRKTYAITSQAYFQSLAKPELFGISMQQFGGNMSQDDLVKEINKVFLKNCDRFKAPEFSGN</sequence>
<dbReference type="GO" id="GO:0046872">
    <property type="term" value="F:metal ion binding"/>
    <property type="evidence" value="ECO:0007669"/>
    <property type="project" value="UniProtKB-UniRule"/>
</dbReference>
<feature type="binding site" evidence="1 3">
    <location>
        <position position="160"/>
    </location>
    <ligand>
        <name>ATP</name>
        <dbReference type="ChEBI" id="CHEBI:30616"/>
    </ligand>
</feature>
<feature type="site" description="Essential for RNA ligase activity" evidence="1 5">
    <location>
        <position position="160"/>
    </location>
</feature>
<dbReference type="Gene3D" id="1.10.3550.20">
    <property type="match status" value="1"/>
</dbReference>